<evidence type="ECO:0000313" key="2">
    <source>
        <dbReference type="Proteomes" id="UP000256328"/>
    </source>
</evidence>
<reference evidence="1 2" key="1">
    <citation type="journal article" date="2018" name="IMA Fungus">
        <title>IMA Genome-F 9: Draft genome sequence of Annulohypoxylon stygium, Aspergillus mulundensis, Berkeleyomyces basicola (syn. Thielaviopsis basicola), Ceratocystis smalleyi, two Cercospora beticola strains, Coleophoma cylindrospora, Fusarium fracticaudum, Phialophora cf. hyalina, and Morchella septimelata.</title>
        <authorList>
            <person name="Wingfield B.D."/>
            <person name="Bills G.F."/>
            <person name="Dong Y."/>
            <person name="Huang W."/>
            <person name="Nel W.J."/>
            <person name="Swalarsk-Parry B.S."/>
            <person name="Vaghefi N."/>
            <person name="Wilken P.M."/>
            <person name="An Z."/>
            <person name="de Beer Z.W."/>
            <person name="De Vos L."/>
            <person name="Chen L."/>
            <person name="Duong T.A."/>
            <person name="Gao Y."/>
            <person name="Hammerbacher A."/>
            <person name="Kikkert J.R."/>
            <person name="Li Y."/>
            <person name="Li H."/>
            <person name="Li K."/>
            <person name="Li Q."/>
            <person name="Liu X."/>
            <person name="Ma X."/>
            <person name="Naidoo K."/>
            <person name="Pethybridge S.J."/>
            <person name="Sun J."/>
            <person name="Steenkamp E.T."/>
            <person name="van der Nest M.A."/>
            <person name="van Wyk S."/>
            <person name="Wingfield M.J."/>
            <person name="Xiong C."/>
            <person name="Yue Q."/>
            <person name="Zhang X."/>
        </authorList>
    </citation>
    <scope>NUCLEOTIDE SEQUENCE [LARGE SCALE GENOMIC DNA]</scope>
    <source>
        <strain evidence="1 2">BP5796</strain>
    </source>
</reference>
<keyword evidence="2" id="KW-1185">Reference proteome</keyword>
<comment type="caution">
    <text evidence="1">The sequence shown here is derived from an EMBL/GenBank/DDBJ whole genome shotgun (WGS) entry which is preliminary data.</text>
</comment>
<evidence type="ECO:0000313" key="1">
    <source>
        <dbReference type="EMBL" id="RDW94485.1"/>
    </source>
</evidence>
<proteinExistence type="predicted"/>
<sequence>MPSSKTIPPNKTLGDFGETLSWIGSGHATSDPGALGSGYTARKLARHTFLSGHTDVLFLDSEFCGLDILEKWVGERLRGRE</sequence>
<dbReference type="AlphaFoldDB" id="A0A3D8T7H7"/>
<accession>A0A3D8T7H7</accession>
<dbReference type="EMBL" id="PDLN01000001">
    <property type="protein sequence ID" value="RDW94485.1"/>
    <property type="molecule type" value="Genomic_DNA"/>
</dbReference>
<protein>
    <submittedName>
        <fullName evidence="1">Uncharacterized protein</fullName>
    </submittedName>
</protein>
<organism evidence="1 2">
    <name type="scientific">Coleophoma crateriformis</name>
    <dbReference type="NCBI Taxonomy" id="565419"/>
    <lineage>
        <taxon>Eukaryota</taxon>
        <taxon>Fungi</taxon>
        <taxon>Dikarya</taxon>
        <taxon>Ascomycota</taxon>
        <taxon>Pezizomycotina</taxon>
        <taxon>Leotiomycetes</taxon>
        <taxon>Helotiales</taxon>
        <taxon>Dermateaceae</taxon>
        <taxon>Coleophoma</taxon>
    </lineage>
</organism>
<dbReference type="Proteomes" id="UP000256328">
    <property type="component" value="Unassembled WGS sequence"/>
</dbReference>
<name>A0A3D8T7H7_9HELO</name>
<gene>
    <name evidence="1" type="ORF">BP5796_00248</name>
</gene>